<sequence>MDVIVRNIDPLAMKIIDELAKKQRISRQEFLKGQLETLAFYRDNHDQVLQLQTIIEKNIVMLEHFDQSVSRMNEFIKIMIEETS</sequence>
<proteinExistence type="predicted"/>
<organism evidence="1 2">
    <name type="scientific">Domibacillus aminovorans</name>
    <dbReference type="NCBI Taxonomy" id="29332"/>
    <lineage>
        <taxon>Bacteria</taxon>
        <taxon>Bacillati</taxon>
        <taxon>Bacillota</taxon>
        <taxon>Bacilli</taxon>
        <taxon>Bacillales</taxon>
        <taxon>Bacillaceae</taxon>
        <taxon>Domibacillus</taxon>
    </lineage>
</organism>
<protein>
    <recommendedName>
        <fullName evidence="3">Ribbon-helix-helix protein CopG domain-containing protein</fullName>
    </recommendedName>
</protein>
<evidence type="ECO:0008006" key="3">
    <source>
        <dbReference type="Google" id="ProtNLM"/>
    </source>
</evidence>
<dbReference type="OrthoDB" id="2355214at2"/>
<evidence type="ECO:0000313" key="1">
    <source>
        <dbReference type="EMBL" id="OAH58677.1"/>
    </source>
</evidence>
<reference evidence="1 2" key="1">
    <citation type="submission" date="2016-01" db="EMBL/GenBank/DDBJ databases">
        <title>Investigation of taxonomic status of Bacillus aminovorans.</title>
        <authorList>
            <person name="Verma A."/>
            <person name="Pal Y."/>
            <person name="Krishnamurthi S."/>
        </authorList>
    </citation>
    <scope>NUCLEOTIDE SEQUENCE [LARGE SCALE GENOMIC DNA]</scope>
    <source>
        <strain evidence="1 2">DSM 4337</strain>
    </source>
</reference>
<dbReference type="Proteomes" id="UP000077271">
    <property type="component" value="Unassembled WGS sequence"/>
</dbReference>
<evidence type="ECO:0000313" key="2">
    <source>
        <dbReference type="Proteomes" id="UP000077271"/>
    </source>
</evidence>
<accession>A0A177KZW5</accession>
<comment type="caution">
    <text evidence="1">The sequence shown here is derived from an EMBL/GenBank/DDBJ whole genome shotgun (WGS) entry which is preliminary data.</text>
</comment>
<gene>
    <name evidence="1" type="ORF">AWH48_16910</name>
</gene>
<dbReference type="AlphaFoldDB" id="A0A177KZW5"/>
<dbReference type="EMBL" id="LQWZ01000007">
    <property type="protein sequence ID" value="OAH58677.1"/>
    <property type="molecule type" value="Genomic_DNA"/>
</dbReference>
<name>A0A177KZW5_9BACI</name>
<dbReference type="RefSeq" id="WP_063974511.1">
    <property type="nucleotide sequence ID" value="NZ_LQWZ01000007.1"/>
</dbReference>